<dbReference type="InterPro" id="IPR002586">
    <property type="entry name" value="CobQ/CobB/MinD/ParA_Nub-bd_dom"/>
</dbReference>
<dbReference type="PANTHER" id="PTHR13696">
    <property type="entry name" value="P-LOOP CONTAINING NUCLEOSIDE TRIPHOSPHATE HYDROLASE"/>
    <property type="match status" value="1"/>
</dbReference>
<dbReference type="RefSeq" id="WP_194114481.1">
    <property type="nucleotide sequence ID" value="NZ_JADFUA010000001.1"/>
</dbReference>
<dbReference type="PANTHER" id="PTHR13696:SF96">
    <property type="entry name" value="COBQ_COBB_MIND_PARA NUCLEOTIDE BINDING DOMAIN-CONTAINING PROTEIN"/>
    <property type="match status" value="1"/>
</dbReference>
<dbReference type="Proteomes" id="UP000604481">
    <property type="component" value="Unassembled WGS sequence"/>
</dbReference>
<dbReference type="CDD" id="cd02042">
    <property type="entry name" value="ParAB_family"/>
    <property type="match status" value="1"/>
</dbReference>
<keyword evidence="3" id="KW-1185">Reference proteome</keyword>
<dbReference type="AlphaFoldDB" id="A0A8J7KCP8"/>
<evidence type="ECO:0000259" key="1">
    <source>
        <dbReference type="Pfam" id="PF01656"/>
    </source>
</evidence>
<reference evidence="2 3" key="1">
    <citation type="submission" date="2020-10" db="EMBL/GenBank/DDBJ databases">
        <title>The genome sequence of Chitinilyticum litopenaei 4Y14.</title>
        <authorList>
            <person name="Liu Y."/>
        </authorList>
    </citation>
    <scope>NUCLEOTIDE SEQUENCE [LARGE SCALE GENOMIC DNA]</scope>
    <source>
        <strain evidence="2 3">4Y14</strain>
    </source>
</reference>
<accession>A0A8J7KCP8</accession>
<evidence type="ECO:0000313" key="3">
    <source>
        <dbReference type="Proteomes" id="UP000604481"/>
    </source>
</evidence>
<protein>
    <submittedName>
        <fullName evidence="2">ParA family protein</fullName>
    </submittedName>
</protein>
<dbReference type="InterPro" id="IPR050678">
    <property type="entry name" value="DNA_Partitioning_ATPase"/>
</dbReference>
<sequence>MRRILIANPKGGSGKSTLAAHLACWFAWQEDQVLLGDTDRQQSLAGWLQHRPPSLPRIHGWDVKPGEPARPPRGTQVAILDSPAGLHGKRLKALLGMVDQVIVPLQTGIFDFRATAGFLEELAETKALRRDEIRVAAVGMRVNTRTNNGRELIPFLNRFAVPLVTQLREATLYRDTIARGMTLFDLTEARTRQDRAQWQPLLDWVTAPR</sequence>
<name>A0A8J7KCP8_9NEIS</name>
<dbReference type="InterPro" id="IPR027417">
    <property type="entry name" value="P-loop_NTPase"/>
</dbReference>
<evidence type="ECO:0000313" key="2">
    <source>
        <dbReference type="EMBL" id="MBE9607974.1"/>
    </source>
</evidence>
<dbReference type="SUPFAM" id="SSF52540">
    <property type="entry name" value="P-loop containing nucleoside triphosphate hydrolases"/>
    <property type="match status" value="1"/>
</dbReference>
<comment type="caution">
    <text evidence="2">The sequence shown here is derived from an EMBL/GenBank/DDBJ whole genome shotgun (WGS) entry which is preliminary data.</text>
</comment>
<proteinExistence type="predicted"/>
<gene>
    <name evidence="2" type="ORF">INR99_01305</name>
</gene>
<feature type="domain" description="CobQ/CobB/MinD/ParA nucleotide binding" evidence="1">
    <location>
        <begin position="4"/>
        <end position="182"/>
    </location>
</feature>
<dbReference type="Gene3D" id="3.40.50.300">
    <property type="entry name" value="P-loop containing nucleotide triphosphate hydrolases"/>
    <property type="match status" value="1"/>
</dbReference>
<dbReference type="EMBL" id="JADFUA010000001">
    <property type="protein sequence ID" value="MBE9607974.1"/>
    <property type="molecule type" value="Genomic_DNA"/>
</dbReference>
<dbReference type="Pfam" id="PF01656">
    <property type="entry name" value="CbiA"/>
    <property type="match status" value="1"/>
</dbReference>
<organism evidence="2 3">
    <name type="scientific">Chitinilyticum piscinae</name>
    <dbReference type="NCBI Taxonomy" id="2866724"/>
    <lineage>
        <taxon>Bacteria</taxon>
        <taxon>Pseudomonadati</taxon>
        <taxon>Pseudomonadota</taxon>
        <taxon>Betaproteobacteria</taxon>
        <taxon>Neisseriales</taxon>
        <taxon>Chitinibacteraceae</taxon>
        <taxon>Chitinilyticum</taxon>
    </lineage>
</organism>